<proteinExistence type="predicted"/>
<sequence length="194" mass="20968">MKKIIAMAALVLSSVGAFAQYSAGDFTLQPKVGLNCSSLTEDDADYKAGFVGGLELEYHVSPLIGISGGLLYSMQGCKAKDVDDFKINLDYINIPILANFYVAKGFALKAGIQPAFNVSNKVKYQGVSVDYDKYAPKGAKIKTFDFAIPVGASYEYQNFVLDARYNIGVTKVADIDDAGCNSVFQLTLGYKFSL</sequence>
<evidence type="ECO:0000313" key="4">
    <source>
        <dbReference type="Proteomes" id="UP000297872"/>
    </source>
</evidence>
<dbReference type="AlphaFoldDB" id="A0A4Y8VVD0"/>
<dbReference type="Pfam" id="PF13568">
    <property type="entry name" value="OMP_b-brl_2"/>
    <property type="match status" value="1"/>
</dbReference>
<dbReference type="InterPro" id="IPR011250">
    <property type="entry name" value="OMP/PagP_B-barrel"/>
</dbReference>
<comment type="caution">
    <text evidence="3">The sequence shown here is derived from an EMBL/GenBank/DDBJ whole genome shotgun (WGS) entry which is preliminary data.</text>
</comment>
<evidence type="ECO:0000259" key="2">
    <source>
        <dbReference type="Pfam" id="PF13568"/>
    </source>
</evidence>
<dbReference type="SUPFAM" id="SSF56925">
    <property type="entry name" value="OMPA-like"/>
    <property type="match status" value="1"/>
</dbReference>
<feature type="chain" id="PRO_5021453130" evidence="1">
    <location>
        <begin position="20"/>
        <end position="194"/>
    </location>
</feature>
<feature type="signal peptide" evidence="1">
    <location>
        <begin position="1"/>
        <end position="19"/>
    </location>
</feature>
<name>A0A4Y8VVD0_9BACT</name>
<protein>
    <submittedName>
        <fullName evidence="3">PorT family protein</fullName>
    </submittedName>
</protein>
<organism evidence="3 4">
    <name type="scientific">Segatella hominis</name>
    <dbReference type="NCBI Taxonomy" id="2518605"/>
    <lineage>
        <taxon>Bacteria</taxon>
        <taxon>Pseudomonadati</taxon>
        <taxon>Bacteroidota</taxon>
        <taxon>Bacteroidia</taxon>
        <taxon>Bacteroidales</taxon>
        <taxon>Prevotellaceae</taxon>
        <taxon>Segatella</taxon>
    </lineage>
</organism>
<dbReference type="EMBL" id="SGVY01000001">
    <property type="protein sequence ID" value="TFH84562.1"/>
    <property type="molecule type" value="Genomic_DNA"/>
</dbReference>
<keyword evidence="1" id="KW-0732">Signal</keyword>
<keyword evidence="4" id="KW-1185">Reference proteome</keyword>
<dbReference type="Proteomes" id="UP000297872">
    <property type="component" value="Unassembled WGS sequence"/>
</dbReference>
<gene>
    <name evidence="3" type="ORF">EXN75_00430</name>
</gene>
<evidence type="ECO:0000256" key="1">
    <source>
        <dbReference type="SAM" id="SignalP"/>
    </source>
</evidence>
<feature type="domain" description="Outer membrane protein beta-barrel" evidence="2">
    <location>
        <begin position="18"/>
        <end position="172"/>
    </location>
</feature>
<dbReference type="RefSeq" id="WP_134842357.1">
    <property type="nucleotide sequence ID" value="NZ_SGVY01000001.1"/>
</dbReference>
<evidence type="ECO:0000313" key="3">
    <source>
        <dbReference type="EMBL" id="TFH84562.1"/>
    </source>
</evidence>
<dbReference type="OrthoDB" id="947434at2"/>
<dbReference type="InterPro" id="IPR025665">
    <property type="entry name" value="Beta-barrel_OMP_2"/>
</dbReference>
<accession>A0A4Y8VVD0</accession>
<reference evidence="3 4" key="1">
    <citation type="submission" date="2019-02" db="EMBL/GenBank/DDBJ databases">
        <title>Draft Genome Sequence of the Prevotella sp. BCRC 81118, Isolated from Human Feces.</title>
        <authorList>
            <person name="Huang C.-H."/>
        </authorList>
    </citation>
    <scope>NUCLEOTIDE SEQUENCE [LARGE SCALE GENOMIC DNA]</scope>
    <source>
        <strain evidence="3 4">BCRC 81118</strain>
    </source>
</reference>
<dbReference type="GeneID" id="302993762"/>